<gene>
    <name evidence="9" type="ORF">TKK_002496</name>
</gene>
<dbReference type="InterPro" id="IPR013087">
    <property type="entry name" value="Znf_C2H2_type"/>
</dbReference>
<evidence type="ECO:0000256" key="2">
    <source>
        <dbReference type="ARBA" id="ARBA00022723"/>
    </source>
</evidence>
<protein>
    <recommendedName>
        <fullName evidence="8">C2H2-type domain-containing protein</fullName>
    </recommendedName>
</protein>
<feature type="compositionally biased region" description="Basic and acidic residues" evidence="7">
    <location>
        <begin position="1"/>
        <end position="10"/>
    </location>
</feature>
<keyword evidence="3" id="KW-0677">Repeat</keyword>
<evidence type="ECO:0000313" key="9">
    <source>
        <dbReference type="EMBL" id="KAL3404829.1"/>
    </source>
</evidence>
<keyword evidence="10" id="KW-1185">Reference proteome</keyword>
<comment type="caution">
    <text evidence="9">The sequence shown here is derived from an EMBL/GenBank/DDBJ whole genome shotgun (WGS) entry which is preliminary data.</text>
</comment>
<name>A0ABD2XI71_9HYME</name>
<dbReference type="EMBL" id="JBJJXI010000022">
    <property type="protein sequence ID" value="KAL3404829.1"/>
    <property type="molecule type" value="Genomic_DNA"/>
</dbReference>
<feature type="domain" description="C2H2-type" evidence="8">
    <location>
        <begin position="430"/>
        <end position="450"/>
    </location>
</feature>
<keyword evidence="5" id="KW-0862">Zinc</keyword>
<evidence type="ECO:0000256" key="6">
    <source>
        <dbReference type="ARBA" id="ARBA00023242"/>
    </source>
</evidence>
<evidence type="ECO:0000259" key="8">
    <source>
        <dbReference type="PROSITE" id="PS00028"/>
    </source>
</evidence>
<evidence type="ECO:0000256" key="7">
    <source>
        <dbReference type="SAM" id="MobiDB-lite"/>
    </source>
</evidence>
<feature type="domain" description="C2H2-type" evidence="8">
    <location>
        <begin position="353"/>
        <end position="373"/>
    </location>
</feature>
<organism evidence="9 10">
    <name type="scientific">Trichogramma kaykai</name>
    <dbReference type="NCBI Taxonomy" id="54128"/>
    <lineage>
        <taxon>Eukaryota</taxon>
        <taxon>Metazoa</taxon>
        <taxon>Ecdysozoa</taxon>
        <taxon>Arthropoda</taxon>
        <taxon>Hexapoda</taxon>
        <taxon>Insecta</taxon>
        <taxon>Pterygota</taxon>
        <taxon>Neoptera</taxon>
        <taxon>Endopterygota</taxon>
        <taxon>Hymenoptera</taxon>
        <taxon>Apocrita</taxon>
        <taxon>Proctotrupomorpha</taxon>
        <taxon>Chalcidoidea</taxon>
        <taxon>Trichogrammatidae</taxon>
        <taxon>Trichogramma</taxon>
    </lineage>
</organism>
<dbReference type="GO" id="GO:0008270">
    <property type="term" value="F:zinc ion binding"/>
    <property type="evidence" value="ECO:0007669"/>
    <property type="project" value="UniProtKB-KW"/>
</dbReference>
<feature type="domain" description="C2H2-type" evidence="8">
    <location>
        <begin position="261"/>
        <end position="281"/>
    </location>
</feature>
<dbReference type="PANTHER" id="PTHR24406">
    <property type="entry name" value="TRANSCRIPTIONAL REPRESSOR CTCFL-RELATED"/>
    <property type="match status" value="1"/>
</dbReference>
<dbReference type="InterPro" id="IPR050888">
    <property type="entry name" value="ZnF_C2H2-type_TF"/>
</dbReference>
<dbReference type="SMART" id="SM00355">
    <property type="entry name" value="ZnF_C2H2"/>
    <property type="match status" value="6"/>
</dbReference>
<keyword evidence="4" id="KW-0863">Zinc-finger</keyword>
<dbReference type="Proteomes" id="UP001627154">
    <property type="component" value="Unassembled WGS sequence"/>
</dbReference>
<feature type="domain" description="C2H2-type" evidence="8">
    <location>
        <begin position="404"/>
        <end position="426"/>
    </location>
</feature>
<accession>A0ABD2XI71</accession>
<comment type="subcellular location">
    <subcellularLocation>
        <location evidence="1">Nucleus</location>
    </subcellularLocation>
</comment>
<keyword evidence="2" id="KW-0479">Metal-binding</keyword>
<proteinExistence type="predicted"/>
<feature type="region of interest" description="Disordered" evidence="7">
    <location>
        <begin position="1"/>
        <end position="42"/>
    </location>
</feature>
<dbReference type="GO" id="GO:0005634">
    <property type="term" value="C:nucleus"/>
    <property type="evidence" value="ECO:0007669"/>
    <property type="project" value="UniProtKB-SubCell"/>
</dbReference>
<evidence type="ECO:0000256" key="5">
    <source>
        <dbReference type="ARBA" id="ARBA00022833"/>
    </source>
</evidence>
<keyword evidence="6" id="KW-0539">Nucleus</keyword>
<feature type="domain" description="C2H2-type" evidence="8">
    <location>
        <begin position="474"/>
        <end position="495"/>
    </location>
</feature>
<reference evidence="9 10" key="1">
    <citation type="journal article" date="2024" name="bioRxiv">
        <title>A reference genome for Trichogramma kaykai: A tiny desert-dwelling parasitoid wasp with competing sex-ratio distorters.</title>
        <authorList>
            <person name="Culotta J."/>
            <person name="Lindsey A.R."/>
        </authorList>
    </citation>
    <scope>NUCLEOTIDE SEQUENCE [LARGE SCALE GENOMIC DNA]</scope>
    <source>
        <strain evidence="9 10">KSX58</strain>
    </source>
</reference>
<sequence length="593" mass="68301">MLTLTEEGRRVPKGAANANKKPAKGKKRPSKNDNKNVNNKRSNIMVLENKEVEMKDNVNVNHIMKEEIQIADILPVHGQVTELNSTEVTFEAGTLTDQDCQTVFSIPGLDAATNGQKYVIITLVGDDGQTLSGQLINAEEFTTVQTQQQEISNKTQKPQKKMLLLQKVDTQPAQTMQTTTTTIETMPTVTIEQPVQETVAKMDKPQEYPVQNEPVPVVNLFEDYNTLETDNPEQKDLGNWIKKFESLSLLYTECGKPFVKCPACTAMFFKSTLFEKHVSCHLTKENELYICNYCQFSNENPNLVFKHMPAHQDQCEVCNVNLTRKNSFKKHLEFAEQSMFFQSKRDKWGRYLCLTCKLGFDLNHQLQRHWFKHYCCTKKTSQCKDCYGIFDTPEALTNHVCLKCPVCGKVCDSVHRLRSHTRYEKHYLYCNICTYEFILSVDHDKHMQLHKKVYHMHKEYSHCLESDDGTSFQCELCCKIYHTMSLLLTHLHDDHQITDTTRTVTEEELNRITMTEEKDATTSYELIALKEDDLGCHQVDLNIASQEVLVVQTERTVEKVDGETVEVDNQCQPVSLCWNRYQIEEDPNVTKSN</sequence>
<dbReference type="AlphaFoldDB" id="A0ABD2XI71"/>
<evidence type="ECO:0000256" key="3">
    <source>
        <dbReference type="ARBA" id="ARBA00022737"/>
    </source>
</evidence>
<dbReference type="PROSITE" id="PS00028">
    <property type="entry name" value="ZINC_FINGER_C2H2_1"/>
    <property type="match status" value="5"/>
</dbReference>
<evidence type="ECO:0000256" key="4">
    <source>
        <dbReference type="ARBA" id="ARBA00022771"/>
    </source>
</evidence>
<evidence type="ECO:0000313" key="10">
    <source>
        <dbReference type="Proteomes" id="UP001627154"/>
    </source>
</evidence>
<evidence type="ECO:0000256" key="1">
    <source>
        <dbReference type="ARBA" id="ARBA00004123"/>
    </source>
</evidence>